<feature type="non-terminal residue" evidence="10">
    <location>
        <position position="1"/>
    </location>
</feature>
<sequence length="341" mass="40351">RSLNDKSGLDIQNLVDAVYNFNADVSKYADKQKLINYLTNLFDNYVRTAKNPDRIDISDVRLRRDEIKLTRRKTSQLDLKPDEESSEFVINEIYEEQEESKLKKFFRSVRRFSKIVCITKGKRYGNYLLALFVFVKLLYSLNSIIQLFMLNHFLGNDFLVLGLEVISKIWDGEDWTQLNRFPRVTMCDFRIREVGIVHRYTVQCVLSINLFNEKIFIFLWFWLCLVSIFNVLDLINWTYALIINTHESYVYVRRRLNVLNSPILNAKKSEFSLEDKRLYKSFVQNYLKEDGVLALRLLSRNSQDLIVSELISSLFNVYKAGIRSSRRNELRDDLNSFNSQS</sequence>
<evidence type="ECO:0000256" key="1">
    <source>
        <dbReference type="ARBA" id="ARBA00004651"/>
    </source>
</evidence>
<keyword evidence="6 9" id="KW-0406">Ion transport</keyword>
<organism evidence="10 11">
    <name type="scientific">Brachionus plicatilis</name>
    <name type="common">Marine rotifer</name>
    <name type="synonym">Brachionus muelleri</name>
    <dbReference type="NCBI Taxonomy" id="10195"/>
    <lineage>
        <taxon>Eukaryota</taxon>
        <taxon>Metazoa</taxon>
        <taxon>Spiralia</taxon>
        <taxon>Gnathifera</taxon>
        <taxon>Rotifera</taxon>
        <taxon>Eurotatoria</taxon>
        <taxon>Monogononta</taxon>
        <taxon>Pseudotrocha</taxon>
        <taxon>Ploima</taxon>
        <taxon>Brachionidae</taxon>
        <taxon>Brachionus</taxon>
    </lineage>
</organism>
<comment type="caution">
    <text evidence="9">Lacks conserved residue(s) required for the propagation of feature annotation.</text>
</comment>
<evidence type="ECO:0000256" key="8">
    <source>
        <dbReference type="ARBA" id="ARBA00023303"/>
    </source>
</evidence>
<keyword evidence="8 9" id="KW-0407">Ion channel</keyword>
<comment type="caution">
    <text evidence="10">The sequence shown here is derived from an EMBL/GenBank/DDBJ whole genome shotgun (WGS) entry which is preliminary data.</text>
</comment>
<comment type="function">
    <text evidence="9">Structural component of the gap junctions.</text>
</comment>
<reference evidence="10 11" key="1">
    <citation type="journal article" date="2018" name="Sci. Rep.">
        <title>Genomic signatures of local adaptation to the degree of environmental predictability in rotifers.</title>
        <authorList>
            <person name="Franch-Gras L."/>
            <person name="Hahn C."/>
            <person name="Garcia-Roger E.M."/>
            <person name="Carmona M.J."/>
            <person name="Serra M."/>
            <person name="Gomez A."/>
        </authorList>
    </citation>
    <scope>NUCLEOTIDE SEQUENCE [LARGE SCALE GENOMIC DNA]</scope>
    <source>
        <strain evidence="10">HYR1</strain>
    </source>
</reference>
<evidence type="ECO:0000256" key="6">
    <source>
        <dbReference type="ARBA" id="ARBA00023065"/>
    </source>
</evidence>
<comment type="similarity">
    <text evidence="9">Belongs to the pannexin family.</text>
</comment>
<dbReference type="STRING" id="10195.A0A3M7P6E5"/>
<evidence type="ECO:0000256" key="3">
    <source>
        <dbReference type="ARBA" id="ARBA00022475"/>
    </source>
</evidence>
<evidence type="ECO:0000256" key="9">
    <source>
        <dbReference type="RuleBase" id="RU010713"/>
    </source>
</evidence>
<keyword evidence="2 9" id="KW-0813">Transport</keyword>
<dbReference type="GO" id="GO:0005921">
    <property type="term" value="C:gap junction"/>
    <property type="evidence" value="ECO:0007669"/>
    <property type="project" value="UniProtKB-UniRule"/>
</dbReference>
<dbReference type="PANTHER" id="PTHR11893">
    <property type="entry name" value="INNEXIN"/>
    <property type="match status" value="1"/>
</dbReference>
<evidence type="ECO:0000256" key="4">
    <source>
        <dbReference type="ARBA" id="ARBA00022692"/>
    </source>
</evidence>
<evidence type="ECO:0000313" key="11">
    <source>
        <dbReference type="Proteomes" id="UP000276133"/>
    </source>
</evidence>
<dbReference type="PRINTS" id="PR01262">
    <property type="entry name" value="INNEXIN"/>
</dbReference>
<dbReference type="PANTHER" id="PTHR11893:SF36">
    <property type="entry name" value="INNEXIN-5"/>
    <property type="match status" value="1"/>
</dbReference>
<keyword evidence="4 9" id="KW-0812">Transmembrane</keyword>
<protein>
    <recommendedName>
        <fullName evidence="9">Innexin</fullName>
    </recommendedName>
</protein>
<keyword evidence="5 9" id="KW-1133">Transmembrane helix</keyword>
<dbReference type="GO" id="GO:0005886">
    <property type="term" value="C:plasma membrane"/>
    <property type="evidence" value="ECO:0007669"/>
    <property type="project" value="UniProtKB-SubCell"/>
</dbReference>
<dbReference type="PROSITE" id="PS51013">
    <property type="entry name" value="PANNEXIN"/>
    <property type="match status" value="1"/>
</dbReference>
<dbReference type="InterPro" id="IPR000990">
    <property type="entry name" value="Innexin"/>
</dbReference>
<accession>A0A3M7P6E5</accession>
<keyword evidence="7 9" id="KW-0472">Membrane</keyword>
<evidence type="ECO:0000256" key="5">
    <source>
        <dbReference type="ARBA" id="ARBA00022989"/>
    </source>
</evidence>
<dbReference type="AlphaFoldDB" id="A0A3M7P6E5"/>
<evidence type="ECO:0000313" key="10">
    <source>
        <dbReference type="EMBL" id="RMZ94612.1"/>
    </source>
</evidence>
<keyword evidence="3" id="KW-1003">Cell membrane</keyword>
<feature type="transmembrane region" description="Helical" evidence="9">
    <location>
        <begin position="127"/>
        <end position="149"/>
    </location>
</feature>
<gene>
    <name evidence="9" type="primary">inx</name>
    <name evidence="10" type="ORF">BpHYR1_042007</name>
</gene>
<dbReference type="Pfam" id="PF00876">
    <property type="entry name" value="Innexin"/>
    <property type="match status" value="1"/>
</dbReference>
<evidence type="ECO:0000256" key="7">
    <source>
        <dbReference type="ARBA" id="ARBA00023136"/>
    </source>
</evidence>
<keyword evidence="11" id="KW-1185">Reference proteome</keyword>
<dbReference type="OrthoDB" id="5867527at2759"/>
<comment type="subcellular location">
    <subcellularLocation>
        <location evidence="1 9">Cell membrane</location>
        <topology evidence="1 9">Multi-pass membrane protein</topology>
    </subcellularLocation>
</comment>
<feature type="transmembrane region" description="Helical" evidence="9">
    <location>
        <begin position="215"/>
        <end position="235"/>
    </location>
</feature>
<dbReference type="GO" id="GO:0034220">
    <property type="term" value="P:monoatomic ion transmembrane transport"/>
    <property type="evidence" value="ECO:0007669"/>
    <property type="project" value="UniProtKB-KW"/>
</dbReference>
<dbReference type="EMBL" id="REGN01012933">
    <property type="protein sequence ID" value="RMZ94612.1"/>
    <property type="molecule type" value="Genomic_DNA"/>
</dbReference>
<dbReference type="Proteomes" id="UP000276133">
    <property type="component" value="Unassembled WGS sequence"/>
</dbReference>
<evidence type="ECO:0000256" key="2">
    <source>
        <dbReference type="ARBA" id="ARBA00022448"/>
    </source>
</evidence>
<proteinExistence type="inferred from homology"/>
<name>A0A3M7P6E5_BRAPC</name>